<organism evidence="2">
    <name type="scientific">uncultured Actinomycetospora sp</name>
    <dbReference type="NCBI Taxonomy" id="1135996"/>
    <lineage>
        <taxon>Bacteria</taxon>
        <taxon>Bacillati</taxon>
        <taxon>Actinomycetota</taxon>
        <taxon>Actinomycetes</taxon>
        <taxon>Pseudonocardiales</taxon>
        <taxon>Pseudonocardiaceae</taxon>
        <taxon>Actinomycetospora</taxon>
        <taxon>environmental samples</taxon>
    </lineage>
</organism>
<feature type="region of interest" description="Disordered" evidence="1">
    <location>
        <begin position="144"/>
        <end position="198"/>
    </location>
</feature>
<gene>
    <name evidence="2" type="ORF">AVDCRST_MAG54-2356</name>
</gene>
<dbReference type="EC" id="1.9.3.1" evidence="2"/>
<dbReference type="EMBL" id="CADCTH010000304">
    <property type="protein sequence ID" value="CAA9258444.1"/>
    <property type="molecule type" value="Genomic_DNA"/>
</dbReference>
<name>A0A6J4ISY6_9PSEU</name>
<evidence type="ECO:0000313" key="2">
    <source>
        <dbReference type="EMBL" id="CAA9258444.1"/>
    </source>
</evidence>
<feature type="non-terminal residue" evidence="2">
    <location>
        <position position="1"/>
    </location>
</feature>
<dbReference type="GO" id="GO:0016491">
    <property type="term" value="F:oxidoreductase activity"/>
    <property type="evidence" value="ECO:0007669"/>
    <property type="project" value="UniProtKB-KW"/>
</dbReference>
<keyword evidence="2" id="KW-0560">Oxidoreductase</keyword>
<feature type="non-terminal residue" evidence="2">
    <location>
        <position position="198"/>
    </location>
</feature>
<accession>A0A6J4ISY6</accession>
<proteinExistence type="predicted"/>
<evidence type="ECO:0000256" key="1">
    <source>
        <dbReference type="SAM" id="MobiDB-lite"/>
    </source>
</evidence>
<protein>
    <submittedName>
        <fullName evidence="2">Cytochrome c oxidase polypeptide I</fullName>
        <ecNumber evidence="2">1.9.3.1</ecNumber>
    </submittedName>
</protein>
<dbReference type="AlphaFoldDB" id="A0A6J4ISY6"/>
<reference evidence="2" key="1">
    <citation type="submission" date="2020-02" db="EMBL/GenBank/DDBJ databases">
        <authorList>
            <person name="Meier V. D."/>
        </authorList>
    </citation>
    <scope>NUCLEOTIDE SEQUENCE</scope>
    <source>
        <strain evidence="2">AVDCRST_MAG54</strain>
    </source>
</reference>
<sequence>VLRGGALPLRAVRHDRVRHLRRHLLLVPEDDRPDDGRAPRQVPLLGHVHRLPPDVPGAALAGHPGHAAPLRRVRRDRRVHDAEHDLDDRRVHPRRLDAAVPVERVPQLPLRAARRGRRPVGPRQLAGVGDVLPAAAAQLHRTAAHPFRAPGVRAALPPHRGADAPGGARRVPGREHGRGRRGADGPGGDLRGRPPQPL</sequence>